<dbReference type="PANTHER" id="PTHR21503">
    <property type="entry name" value="F-BOX-CONTAINING HYPOTHETICAL PROTEIN C.ELEGANS"/>
    <property type="match status" value="1"/>
</dbReference>
<dbReference type="KEGG" id="cel:CELE_T04D1.2"/>
<dbReference type="Bgee" id="WBGene00020212">
    <property type="expression patterns" value="Expressed in embryo and 3 other cell types or tissues"/>
</dbReference>
<proteinExistence type="predicted"/>
<dbReference type="UCSC" id="T04D1.2">
    <property type="organism name" value="c. elegans"/>
</dbReference>
<evidence type="ECO:0000313" key="3">
    <source>
        <dbReference type="Proteomes" id="UP000001940"/>
    </source>
</evidence>
<dbReference type="FunCoup" id="O61844">
    <property type="interactions" value="813"/>
</dbReference>
<dbReference type="Proteomes" id="UP000001940">
    <property type="component" value="Chromosome I"/>
</dbReference>
<name>O61844_CAEEL</name>
<dbReference type="WormBase" id="T04D1.2">
    <property type="protein sequence ID" value="CE18194"/>
    <property type="gene ID" value="WBGene00020212"/>
</dbReference>
<dbReference type="HOGENOM" id="CLU_049370_1_0_1"/>
<dbReference type="InterPro" id="IPR001810">
    <property type="entry name" value="F-box_dom"/>
</dbReference>
<dbReference type="CTD" id="188058"/>
<dbReference type="OrthoDB" id="10652810at2759"/>
<evidence type="ECO:0000313" key="2">
    <source>
        <dbReference type="EMBL" id="CCD61259.1"/>
    </source>
</evidence>
<dbReference type="InParanoid" id="O61844"/>
<dbReference type="InterPro" id="IPR012885">
    <property type="entry name" value="F-box_Sdz-33"/>
</dbReference>
<dbReference type="PIR" id="T33151">
    <property type="entry name" value="T33151"/>
</dbReference>
<organism evidence="2 3">
    <name type="scientific">Caenorhabditis elegans</name>
    <dbReference type="NCBI Taxonomy" id="6239"/>
    <lineage>
        <taxon>Eukaryota</taxon>
        <taxon>Metazoa</taxon>
        <taxon>Ecdysozoa</taxon>
        <taxon>Nematoda</taxon>
        <taxon>Chromadorea</taxon>
        <taxon>Rhabditida</taxon>
        <taxon>Rhabditina</taxon>
        <taxon>Rhabditomorpha</taxon>
        <taxon>Rhabditoidea</taxon>
        <taxon>Rhabditidae</taxon>
        <taxon>Peloderinae</taxon>
        <taxon>Caenorhabditis</taxon>
    </lineage>
</organism>
<keyword evidence="3" id="KW-1185">Reference proteome</keyword>
<protein>
    <submittedName>
        <fullName evidence="2">F-box domain-containing protein</fullName>
    </submittedName>
</protein>
<dbReference type="Pfam" id="PF07735">
    <property type="entry name" value="FBA_2"/>
    <property type="match status" value="1"/>
</dbReference>
<dbReference type="PROSITE" id="PS50181">
    <property type="entry name" value="FBOX"/>
    <property type="match status" value="1"/>
</dbReference>
<dbReference type="PaxDb" id="6239-T04D1.2"/>
<sequence>MKRMQLSFRPFSSLWNSNRIKKGRSCSNQKKKCNSFNLLQLPYLAFRIVIHQLSIFSVLQLSQISRRTLKKIQQVNRKVYKLLVYNHEFTPYGGQEHLKTYSVRQLVVIENISDYQEFYDMMWSQTTVSYRFLTTPPVTYWIRSVIKDYPNMKLNGISYMSYENKKELEHYLNVLYNTFSIDHLDLMTDREKIFGDYRKVFKHPLFRKCHYVEFHEPSKFSTKDLENLQKMFDLHKFYARCDQKKHFNFQKMLKIPRISVHEAYNIKIEDLMNNNCKEIILWNNDLQIFEITKFICHWLSGKLPSLERLRLHMFHDWEIFEDILIGIDNKKRDENQPKTLKYGVYSLDCSNGRDIIRKDGQIATLFTIGYALEFVVRDLTL</sequence>
<dbReference type="STRING" id="6239.T04D1.2.1"/>
<accession>O61844</accession>
<dbReference type="PhylomeDB" id="O61844"/>
<reference evidence="2 3" key="1">
    <citation type="journal article" date="1998" name="Science">
        <title>Genome sequence of the nematode C. elegans: a platform for investigating biology.</title>
        <authorList>
            <consortium name="The C. elegans sequencing consortium"/>
            <person name="Sulson J.E."/>
            <person name="Waterston R."/>
        </authorList>
    </citation>
    <scope>NUCLEOTIDE SEQUENCE [LARGE SCALE GENOMIC DNA]</scope>
    <source>
        <strain evidence="2 3">Bristol N2</strain>
    </source>
</reference>
<dbReference type="AlphaFoldDB" id="O61844"/>
<dbReference type="PANTHER" id="PTHR21503:SF8">
    <property type="entry name" value="F-BOX ASSOCIATED DOMAIN-CONTAINING PROTEIN-RELATED"/>
    <property type="match status" value="1"/>
</dbReference>
<evidence type="ECO:0000313" key="4">
    <source>
        <dbReference type="WormBase" id="T04D1.2"/>
    </source>
</evidence>
<evidence type="ECO:0000259" key="1">
    <source>
        <dbReference type="PROSITE" id="PS50181"/>
    </source>
</evidence>
<dbReference type="AGR" id="WB:WBGene00020212"/>
<dbReference type="RefSeq" id="NP_491425.1">
    <property type="nucleotide sequence ID" value="NM_059024.1"/>
</dbReference>
<dbReference type="EMBL" id="BX284601">
    <property type="protein sequence ID" value="CCD61259.1"/>
    <property type="molecule type" value="Genomic_DNA"/>
</dbReference>
<dbReference type="GeneID" id="188058"/>
<gene>
    <name evidence="2" type="ORF">CELE_T04D1.2</name>
    <name evidence="2 4" type="ORF">T04D1.2</name>
</gene>
<feature type="domain" description="F-box" evidence="1">
    <location>
        <begin position="35"/>
        <end position="83"/>
    </location>
</feature>